<gene>
    <name evidence="1" type="ORF">BB050_02569</name>
</gene>
<accession>A0AAC9D2W8</accession>
<sequence length="34" mass="4028">MNVSKSQLSAKVNYYLAFANYLWRYEPNAELKSK</sequence>
<organism evidence="1 2">
    <name type="scientific">Flavobacterium anhuiense</name>
    <dbReference type="NCBI Taxonomy" id="459526"/>
    <lineage>
        <taxon>Bacteria</taxon>
        <taxon>Pseudomonadati</taxon>
        <taxon>Bacteroidota</taxon>
        <taxon>Flavobacteriia</taxon>
        <taxon>Flavobacteriales</taxon>
        <taxon>Flavobacteriaceae</taxon>
        <taxon>Flavobacterium</taxon>
    </lineage>
</organism>
<dbReference type="AlphaFoldDB" id="A0AAC9D2W8"/>
<dbReference type="EMBL" id="CP016907">
    <property type="protein sequence ID" value="AOC95666.1"/>
    <property type="molecule type" value="Genomic_DNA"/>
</dbReference>
<evidence type="ECO:0000313" key="2">
    <source>
        <dbReference type="Proteomes" id="UP000093276"/>
    </source>
</evidence>
<dbReference type="Proteomes" id="UP000093276">
    <property type="component" value="Chromosome"/>
</dbReference>
<name>A0AAC9D2W8_9FLAO</name>
<evidence type="ECO:0000313" key="1">
    <source>
        <dbReference type="EMBL" id="AOC95666.1"/>
    </source>
</evidence>
<proteinExistence type="predicted"/>
<dbReference type="KEGG" id="fjg:BB050_02569"/>
<reference evidence="1 2" key="1">
    <citation type="submission" date="2016-08" db="EMBL/GenBank/DDBJ databases">
        <title>Complete genome sequence of Flavobacterium johnsoniae strain GSE09, a volatile-producing biocontrol agent isolated from cucumber (Cucumis sativus).</title>
        <authorList>
            <person name="Jeong J.-J."/>
            <person name="Oh J.Y."/>
            <person name="Jim Y.J."/>
            <person name="Sang M.K."/>
            <person name="Kim K.D."/>
        </authorList>
    </citation>
    <scope>NUCLEOTIDE SEQUENCE [LARGE SCALE GENOMIC DNA]</scope>
    <source>
        <strain evidence="1 2">GSE09</strain>
    </source>
</reference>
<protein>
    <submittedName>
        <fullName evidence="1">Uncharacterized protein</fullName>
    </submittedName>
</protein>